<gene>
    <name evidence="4" type="ORF">ABOZ73_16425</name>
</gene>
<organism evidence="4">
    <name type="scientific">Caulobacter sp. 73W</name>
    <dbReference type="NCBI Taxonomy" id="3161137"/>
    <lineage>
        <taxon>Bacteria</taxon>
        <taxon>Pseudomonadati</taxon>
        <taxon>Pseudomonadota</taxon>
        <taxon>Alphaproteobacteria</taxon>
        <taxon>Caulobacterales</taxon>
        <taxon>Caulobacteraceae</taxon>
        <taxon>Caulobacter</taxon>
    </lineage>
</organism>
<dbReference type="CDD" id="cd04301">
    <property type="entry name" value="NAT_SF"/>
    <property type="match status" value="1"/>
</dbReference>
<dbReference type="PANTHER" id="PTHR43877">
    <property type="entry name" value="AMINOALKYLPHOSPHONATE N-ACETYLTRANSFERASE-RELATED-RELATED"/>
    <property type="match status" value="1"/>
</dbReference>
<reference evidence="4" key="1">
    <citation type="submission" date="2024-06" db="EMBL/GenBank/DDBJ databases">
        <title>Caulobacter inopinatus, sp. nov.</title>
        <authorList>
            <person name="Donachie S.P."/>
        </authorList>
    </citation>
    <scope>NUCLEOTIDE SEQUENCE</scope>
    <source>
        <strain evidence="4">73W</strain>
    </source>
</reference>
<evidence type="ECO:0000256" key="1">
    <source>
        <dbReference type="ARBA" id="ARBA00022679"/>
    </source>
</evidence>
<dbReference type="InterPro" id="IPR016181">
    <property type="entry name" value="Acyl_CoA_acyltransferase"/>
</dbReference>
<dbReference type="EMBL" id="CP158375">
    <property type="protein sequence ID" value="XDO96342.1"/>
    <property type="molecule type" value="Genomic_DNA"/>
</dbReference>
<keyword evidence="2" id="KW-0012">Acyltransferase</keyword>
<dbReference type="GO" id="GO:0016747">
    <property type="term" value="F:acyltransferase activity, transferring groups other than amino-acyl groups"/>
    <property type="evidence" value="ECO:0007669"/>
    <property type="project" value="InterPro"/>
</dbReference>
<dbReference type="RefSeq" id="WP_369059194.1">
    <property type="nucleotide sequence ID" value="NZ_CP158375.1"/>
</dbReference>
<dbReference type="AlphaFoldDB" id="A0AB39KS13"/>
<proteinExistence type="predicted"/>
<protein>
    <submittedName>
        <fullName evidence="4">GNAT family N-acetyltransferase</fullName>
    </submittedName>
</protein>
<keyword evidence="1" id="KW-0808">Transferase</keyword>
<accession>A0AB39KS13</accession>
<dbReference type="PROSITE" id="PS51186">
    <property type="entry name" value="GNAT"/>
    <property type="match status" value="1"/>
</dbReference>
<evidence type="ECO:0000313" key="4">
    <source>
        <dbReference type="EMBL" id="XDO96342.1"/>
    </source>
</evidence>
<dbReference type="InterPro" id="IPR000182">
    <property type="entry name" value="GNAT_dom"/>
</dbReference>
<dbReference type="Pfam" id="PF13508">
    <property type="entry name" value="Acetyltransf_7"/>
    <property type="match status" value="1"/>
</dbReference>
<evidence type="ECO:0000259" key="3">
    <source>
        <dbReference type="PROSITE" id="PS51186"/>
    </source>
</evidence>
<feature type="domain" description="N-acetyltransferase" evidence="3">
    <location>
        <begin position="1"/>
        <end position="148"/>
    </location>
</feature>
<dbReference type="SUPFAM" id="SSF55729">
    <property type="entry name" value="Acyl-CoA N-acyltransferases (Nat)"/>
    <property type="match status" value="1"/>
</dbReference>
<evidence type="ECO:0000256" key="2">
    <source>
        <dbReference type="ARBA" id="ARBA00023315"/>
    </source>
</evidence>
<dbReference type="InterPro" id="IPR050832">
    <property type="entry name" value="Bact_Acetyltransf"/>
</dbReference>
<name>A0AB39KS13_9CAUL</name>
<dbReference type="PANTHER" id="PTHR43877:SF1">
    <property type="entry name" value="ACETYLTRANSFERASE"/>
    <property type="match status" value="1"/>
</dbReference>
<dbReference type="Gene3D" id="3.40.630.30">
    <property type="match status" value="1"/>
</dbReference>
<sequence length="151" mass="16406">MNLRPARPEEREALEALQMTASLADDAYRQALLDNPEAVHLPMEQIEAGQVVLAEDESGLLGFCVVLPREDGQAELDGLFTRPDAWGRGVGRALTQDALHRAAAMRVATLHVVASLEARGFYERLGFEFISDTPTLFGPAISMSQSVPISS</sequence>